<gene>
    <name evidence="1" type="ORF">SAMN05877753_1057</name>
</gene>
<evidence type="ECO:0000313" key="1">
    <source>
        <dbReference type="EMBL" id="SNX71162.1"/>
    </source>
</evidence>
<keyword evidence="2" id="KW-1185">Reference proteome</keyword>
<name>A0A285CUD8_9BACI</name>
<reference evidence="1 2" key="1">
    <citation type="submission" date="2017-08" db="EMBL/GenBank/DDBJ databases">
        <authorList>
            <person name="de Groot N.N."/>
        </authorList>
    </citation>
    <scope>NUCLEOTIDE SEQUENCE [LARGE SCALE GENOMIC DNA]</scope>
    <source>
        <strain evidence="1 2">JC228</strain>
    </source>
</reference>
<organism evidence="1 2">
    <name type="scientific">Bacillus oleivorans</name>
    <dbReference type="NCBI Taxonomy" id="1448271"/>
    <lineage>
        <taxon>Bacteria</taxon>
        <taxon>Bacillati</taxon>
        <taxon>Bacillota</taxon>
        <taxon>Bacilli</taxon>
        <taxon>Bacillales</taxon>
        <taxon>Bacillaceae</taxon>
        <taxon>Bacillus</taxon>
    </lineage>
</organism>
<dbReference type="Proteomes" id="UP000219546">
    <property type="component" value="Unassembled WGS sequence"/>
</dbReference>
<evidence type="ECO:0000313" key="2">
    <source>
        <dbReference type="Proteomes" id="UP000219546"/>
    </source>
</evidence>
<sequence>MVKQKRLVELGVPKDHIKKLVALSKKIKGTVIVKAK</sequence>
<dbReference type="AlphaFoldDB" id="A0A285CUD8"/>
<protein>
    <submittedName>
        <fullName evidence="1">Uncharacterized protein</fullName>
    </submittedName>
</protein>
<accession>A0A285CUD8</accession>
<proteinExistence type="predicted"/>
<dbReference type="EMBL" id="OAOP01000005">
    <property type="protein sequence ID" value="SNX71162.1"/>
    <property type="molecule type" value="Genomic_DNA"/>
</dbReference>